<dbReference type="Pfam" id="PF00561">
    <property type="entry name" value="Abhydrolase_1"/>
    <property type="match status" value="1"/>
</dbReference>
<dbReference type="Proteomes" id="UP000075615">
    <property type="component" value="Unassembled WGS sequence"/>
</dbReference>
<feature type="domain" description="AB hydrolase-1" evidence="1">
    <location>
        <begin position="26"/>
        <end position="259"/>
    </location>
</feature>
<dbReference type="STRING" id="296218.AWN68_10940"/>
<dbReference type="RefSeq" id="WP_068418391.1">
    <property type="nucleotide sequence ID" value="NZ_LRDB01000050.1"/>
</dbReference>
<gene>
    <name evidence="2" type="ORF">AWN68_10940</name>
</gene>
<protein>
    <recommendedName>
        <fullName evidence="1">AB hydrolase-1 domain-containing protein</fullName>
    </recommendedName>
</protein>
<dbReference type="Gene3D" id="3.40.50.1820">
    <property type="entry name" value="alpha/beta hydrolase"/>
    <property type="match status" value="1"/>
</dbReference>
<proteinExistence type="predicted"/>
<dbReference type="OrthoDB" id="975949at2"/>
<dbReference type="AlphaFoldDB" id="A0A150X390"/>
<reference evidence="2 3" key="1">
    <citation type="submission" date="2016-01" db="EMBL/GenBank/DDBJ databases">
        <title>Genome sequencing of Roseivirga echinicomitans KMM 6058.</title>
        <authorList>
            <person name="Selvaratnam C."/>
            <person name="Thevarajoo S."/>
            <person name="Goh K.M."/>
            <person name="Ee R."/>
            <person name="Chan K.-G."/>
            <person name="Chong C.S."/>
        </authorList>
    </citation>
    <scope>NUCLEOTIDE SEQUENCE [LARGE SCALE GENOMIC DNA]</scope>
    <source>
        <strain evidence="2 3">KMM 6058</strain>
    </source>
</reference>
<accession>A0A150X390</accession>
<name>A0A150X390_9BACT</name>
<dbReference type="SUPFAM" id="SSF53474">
    <property type="entry name" value="alpha/beta-Hydrolases"/>
    <property type="match status" value="1"/>
</dbReference>
<evidence type="ECO:0000313" key="2">
    <source>
        <dbReference type="EMBL" id="KYG73190.1"/>
    </source>
</evidence>
<dbReference type="InterPro" id="IPR000073">
    <property type="entry name" value="AB_hydrolase_1"/>
</dbReference>
<dbReference type="InterPro" id="IPR029058">
    <property type="entry name" value="AB_hydrolase_fold"/>
</dbReference>
<evidence type="ECO:0000313" key="3">
    <source>
        <dbReference type="Proteomes" id="UP000075615"/>
    </source>
</evidence>
<sequence>MLNETHRNITINHCSLNYTIWNGGENVMLCFHGFGLDHSSFKIVWESLKETHTIYSFDLPYHGTSEFPRNEQTLLRKDWLEFMEKFLADEHINRFEVMGYSMGGKYAMITAELFPDKIKHLHLIAPDGITTHFSYRFSTYPFLFRKLFKTQIESPWFFKALVKTLRTLKTMNNYSLRFAESQMDTEFKRSQVYHSWVNLRHFLPNLNSLAAQINEHHTPTTFYIGKHDKVIGTKTIEPLHKLLPNSELVMLESGHSNLLTSIAKHLELKNKP</sequence>
<comment type="caution">
    <text evidence="2">The sequence shown here is derived from an EMBL/GenBank/DDBJ whole genome shotgun (WGS) entry which is preliminary data.</text>
</comment>
<dbReference type="PANTHER" id="PTHR42886">
    <property type="entry name" value="RE40534P-RELATED"/>
    <property type="match status" value="1"/>
</dbReference>
<evidence type="ECO:0000259" key="1">
    <source>
        <dbReference type="Pfam" id="PF00561"/>
    </source>
</evidence>
<organism evidence="2 3">
    <name type="scientific">Roseivirga echinicomitans</name>
    <dbReference type="NCBI Taxonomy" id="296218"/>
    <lineage>
        <taxon>Bacteria</taxon>
        <taxon>Pseudomonadati</taxon>
        <taxon>Bacteroidota</taxon>
        <taxon>Cytophagia</taxon>
        <taxon>Cytophagales</taxon>
        <taxon>Roseivirgaceae</taxon>
        <taxon>Roseivirga</taxon>
    </lineage>
</organism>
<dbReference type="EMBL" id="LRDB01000050">
    <property type="protein sequence ID" value="KYG73190.1"/>
    <property type="molecule type" value="Genomic_DNA"/>
</dbReference>
<keyword evidence="3" id="KW-1185">Reference proteome</keyword>
<dbReference type="PANTHER" id="PTHR42886:SF29">
    <property type="entry name" value="PUMMELIG, ISOFORM A"/>
    <property type="match status" value="1"/>
</dbReference>